<evidence type="ECO:0000313" key="3">
    <source>
        <dbReference type="Proteomes" id="UP000198575"/>
    </source>
</evidence>
<gene>
    <name evidence="2" type="ORF">SAMN05216289_10125</name>
</gene>
<dbReference type="Proteomes" id="UP000198575">
    <property type="component" value="Unassembled WGS sequence"/>
</dbReference>
<evidence type="ECO:0000256" key="1">
    <source>
        <dbReference type="SAM" id="MobiDB-lite"/>
    </source>
</evidence>
<name>A0A1I4V193_9GAMM</name>
<protein>
    <submittedName>
        <fullName evidence="2">Uncharacterized protein</fullName>
    </submittedName>
</protein>
<evidence type="ECO:0000313" key="2">
    <source>
        <dbReference type="EMBL" id="SFM95039.1"/>
    </source>
</evidence>
<sequence>MPSRGVDAVFASTASRPALTREASTGRGWRLPGAATRRAGQA</sequence>
<organism evidence="2 3">
    <name type="scientific">Dokdonella immobilis</name>
    <dbReference type="NCBI Taxonomy" id="578942"/>
    <lineage>
        <taxon>Bacteria</taxon>
        <taxon>Pseudomonadati</taxon>
        <taxon>Pseudomonadota</taxon>
        <taxon>Gammaproteobacteria</taxon>
        <taxon>Lysobacterales</taxon>
        <taxon>Rhodanobacteraceae</taxon>
        <taxon>Dokdonella</taxon>
    </lineage>
</organism>
<proteinExistence type="predicted"/>
<reference evidence="2 3" key="1">
    <citation type="submission" date="2016-10" db="EMBL/GenBank/DDBJ databases">
        <authorList>
            <person name="de Groot N.N."/>
        </authorList>
    </citation>
    <scope>NUCLEOTIDE SEQUENCE [LARGE SCALE GENOMIC DNA]</scope>
    <source>
        <strain evidence="2 3">CGMCC 1.7659</strain>
    </source>
</reference>
<dbReference type="AlphaFoldDB" id="A0A1I4V193"/>
<keyword evidence="3" id="KW-1185">Reference proteome</keyword>
<accession>A0A1I4V193</accession>
<dbReference type="EMBL" id="FOVF01000001">
    <property type="protein sequence ID" value="SFM95039.1"/>
    <property type="molecule type" value="Genomic_DNA"/>
</dbReference>
<feature type="region of interest" description="Disordered" evidence="1">
    <location>
        <begin position="17"/>
        <end position="42"/>
    </location>
</feature>